<dbReference type="SUPFAM" id="SSF55811">
    <property type="entry name" value="Nudix"/>
    <property type="match status" value="1"/>
</dbReference>
<dbReference type="STRING" id="1189612.A33Q_2036"/>
<evidence type="ECO:0008006" key="3">
    <source>
        <dbReference type="Google" id="ProtNLM"/>
    </source>
</evidence>
<dbReference type="RefSeq" id="WP_009034277.1">
    <property type="nucleotide sequence ID" value="NZ_ALWO02000032.1"/>
</dbReference>
<gene>
    <name evidence="1" type="ORF">A33Q_2036</name>
</gene>
<dbReference type="OrthoDB" id="659723at2"/>
<evidence type="ECO:0000313" key="1">
    <source>
        <dbReference type="EMBL" id="EOZ96726.1"/>
    </source>
</evidence>
<dbReference type="EMBL" id="ALWO02000032">
    <property type="protein sequence ID" value="EOZ96726.1"/>
    <property type="molecule type" value="Genomic_DNA"/>
</dbReference>
<evidence type="ECO:0000313" key="2">
    <source>
        <dbReference type="Proteomes" id="UP000006073"/>
    </source>
</evidence>
<keyword evidence="2" id="KW-1185">Reference proteome</keyword>
<name>S2DXA2_INDAL</name>
<proteinExistence type="predicted"/>
<accession>S2DXA2</accession>
<protein>
    <recommendedName>
        <fullName evidence="3">Nudix hydrolase domain-containing protein</fullName>
    </recommendedName>
</protein>
<dbReference type="eggNOG" id="ENOG5033IQ4">
    <property type="taxonomic scope" value="Bacteria"/>
</dbReference>
<dbReference type="InterPro" id="IPR015797">
    <property type="entry name" value="NUDIX_hydrolase-like_dom_sf"/>
</dbReference>
<comment type="caution">
    <text evidence="1">The sequence shown here is derived from an EMBL/GenBank/DDBJ whole genome shotgun (WGS) entry which is preliminary data.</text>
</comment>
<reference evidence="1 2" key="1">
    <citation type="journal article" date="2013" name="Genome Announc.">
        <title>Draft Genome Sequence of Indibacter alkaliphilus Strain LW1T, Isolated from Lonar Lake, a Haloalkaline Lake in the Buldana District of Maharashtra, India.</title>
        <authorList>
            <person name="Singh A."/>
            <person name="Kumar Jangir P."/>
            <person name="Sharma R."/>
            <person name="Singh A."/>
            <person name="Kumar Pinnaka A."/>
            <person name="Shivaji S."/>
        </authorList>
    </citation>
    <scope>NUCLEOTIDE SEQUENCE [LARGE SCALE GENOMIC DNA]</scope>
    <source>
        <strain evidence="2">CCUG 57479 / KCTC 22604 / LW1</strain>
    </source>
</reference>
<dbReference type="Proteomes" id="UP000006073">
    <property type="component" value="Unassembled WGS sequence"/>
</dbReference>
<organism evidence="1 2">
    <name type="scientific">Indibacter alkaliphilus (strain CCUG 57479 / KCTC 22604 / LW1)</name>
    <dbReference type="NCBI Taxonomy" id="1189612"/>
    <lineage>
        <taxon>Bacteria</taxon>
        <taxon>Pseudomonadati</taxon>
        <taxon>Bacteroidota</taxon>
        <taxon>Cytophagia</taxon>
        <taxon>Cytophagales</taxon>
        <taxon>Cyclobacteriaceae</taxon>
    </lineage>
</organism>
<dbReference type="AlphaFoldDB" id="S2DXA2"/>
<dbReference type="Gene3D" id="3.90.79.10">
    <property type="entry name" value="Nucleoside Triphosphate Pyrophosphohydrolase"/>
    <property type="match status" value="1"/>
</dbReference>
<sequence length="190" mass="22241">MTNSTFFEKRGRIVLLIYLLTFFTQDIHAQFSSSFFKLCVYNEKDEILLVKWEGEWEVVGNRFNQDVSISEFLEFMSLTMGIETNNWELRAIFTNHLPSPHPTIMHYYSARYVSGEITPPEDCTHIGWFSKEKAMEVIPYPIMKEILNAIHENPKTLITAKGRVYLDKNGVRQEEMLENPQPLNKILQSN</sequence>